<dbReference type="InterPro" id="IPR013783">
    <property type="entry name" value="Ig-like_fold"/>
</dbReference>
<dbReference type="InterPro" id="IPR054593">
    <property type="entry name" value="Beta-mannosidase-like_N2"/>
</dbReference>
<accession>A0A0D0IY02</accession>
<dbReference type="Proteomes" id="UP000035017">
    <property type="component" value="Unassembled WGS sequence"/>
</dbReference>
<evidence type="ECO:0000256" key="3">
    <source>
        <dbReference type="ARBA" id="ARBA00022801"/>
    </source>
</evidence>
<keyword evidence="3" id="KW-0378">Hydrolase</keyword>
<evidence type="ECO:0000256" key="1">
    <source>
        <dbReference type="ARBA" id="ARBA00000829"/>
    </source>
</evidence>
<dbReference type="OrthoDB" id="9758603at2"/>
<dbReference type="Gene3D" id="2.60.40.10">
    <property type="entry name" value="Immunoglobulins"/>
    <property type="match status" value="1"/>
</dbReference>
<feature type="domain" description="Beta-mannosidase-like galactose-binding" evidence="5">
    <location>
        <begin position="35"/>
        <end position="178"/>
    </location>
</feature>
<reference evidence="6 7" key="1">
    <citation type="submission" date="2014-12" db="EMBL/GenBank/DDBJ databases">
        <title>16Stimator: statistical estimation of ribosomal gene copy numbers from draft genome assemblies.</title>
        <authorList>
            <person name="Perisin M.A."/>
            <person name="Vetter M."/>
            <person name="Gilbert J.A."/>
            <person name="Bergelson J."/>
        </authorList>
    </citation>
    <scope>NUCLEOTIDE SEQUENCE [LARGE SCALE GENOMIC DNA]</scope>
    <source>
        <strain evidence="6 7">MEJ076</strain>
    </source>
</reference>
<dbReference type="AlphaFoldDB" id="A0A0D0IY02"/>
<dbReference type="PANTHER" id="PTHR43730:SF1">
    <property type="entry name" value="BETA-MANNOSIDASE"/>
    <property type="match status" value="1"/>
</dbReference>
<dbReference type="GO" id="GO:0006516">
    <property type="term" value="P:glycoprotein catabolic process"/>
    <property type="evidence" value="ECO:0007669"/>
    <property type="project" value="TreeGrafter"/>
</dbReference>
<protein>
    <recommendedName>
        <fullName evidence="2">beta-mannosidase</fullName>
        <ecNumber evidence="2">3.2.1.25</ecNumber>
    </recommendedName>
</protein>
<evidence type="ECO:0000256" key="2">
    <source>
        <dbReference type="ARBA" id="ARBA00012754"/>
    </source>
</evidence>
<comment type="catalytic activity">
    <reaction evidence="1">
        <text>Hydrolysis of terminal, non-reducing beta-D-mannose residues in beta-D-mannosides.</text>
        <dbReference type="EC" id="3.2.1.25"/>
    </reaction>
</comment>
<dbReference type="InterPro" id="IPR008979">
    <property type="entry name" value="Galactose-bd-like_sf"/>
</dbReference>
<evidence type="ECO:0000313" key="7">
    <source>
        <dbReference type="Proteomes" id="UP000035017"/>
    </source>
</evidence>
<dbReference type="GO" id="GO:0004567">
    <property type="term" value="F:beta-mannosidase activity"/>
    <property type="evidence" value="ECO:0007669"/>
    <property type="project" value="UniProtKB-EC"/>
</dbReference>
<dbReference type="PANTHER" id="PTHR43730">
    <property type="entry name" value="BETA-MANNOSIDASE"/>
    <property type="match status" value="1"/>
</dbReference>
<dbReference type="EC" id="3.2.1.25" evidence="2"/>
<dbReference type="InterPro" id="IPR050887">
    <property type="entry name" value="Beta-mannosidase_GH2"/>
</dbReference>
<dbReference type="Pfam" id="PF22666">
    <property type="entry name" value="Glyco_hydro_2_N2"/>
    <property type="match status" value="1"/>
</dbReference>
<dbReference type="SUPFAM" id="SSF49303">
    <property type="entry name" value="beta-Galactosidase/glucuronidase domain"/>
    <property type="match status" value="2"/>
</dbReference>
<dbReference type="SUPFAM" id="SSF51445">
    <property type="entry name" value="(Trans)glycosidases"/>
    <property type="match status" value="1"/>
</dbReference>
<dbReference type="Gene3D" id="2.60.120.260">
    <property type="entry name" value="Galactose-binding domain-like"/>
    <property type="match status" value="1"/>
</dbReference>
<dbReference type="InterPro" id="IPR017853">
    <property type="entry name" value="GH"/>
</dbReference>
<dbReference type="SUPFAM" id="SSF49785">
    <property type="entry name" value="Galactose-binding domain-like"/>
    <property type="match status" value="1"/>
</dbReference>
<dbReference type="Gene3D" id="3.20.20.80">
    <property type="entry name" value="Glycosidases"/>
    <property type="match status" value="1"/>
</dbReference>
<evidence type="ECO:0000256" key="4">
    <source>
        <dbReference type="ARBA" id="ARBA00023295"/>
    </source>
</evidence>
<name>A0A0D0IY02_AGRTU</name>
<gene>
    <name evidence="6" type="ORF">RU07_23505</name>
</gene>
<proteinExistence type="predicted"/>
<keyword evidence="4" id="KW-0326">Glycosidase</keyword>
<sequence>MVHPTEELLSEGWTLTLTGSDAFETPADIPPDIETLPAPVPGTVAQALENIGQFDRDKPRPLNGQDAWYRLTLICDQAGPAILRFHGLATIAEIFINGERVAQSTSMFEAQDVPFALTGADEIAVCFRALAPRLDKTGPRARWRPQMMSSQGLRLIRTTALGYMPGWCPEIHAVGPWRAISLIREPAFELLSLNSALTANGTGVLRAALRINRPASAATVTCNGVTTTLIPSEEDVFEGTLSLTDIAPWWPATHGTPTLFDVQLNLDGQTYSLGKTGFRRVEIDRGEDGKSFGLKINGQPVFCRGAVWTNGDIVRLPGSRKDYEPWLRLAARAGMNMIRIGGTMAYETPEFFQLCDELGLMVWQDMMLANFDYPAKDDAFLAHIEAEVSHLLRATSLSPSLVVLCGGSEMYQQAAMLGLSEQFWKGPLTEEILPGHVARLRPDIVYVPNSPFGGALPFFPNAEVGHYYGVGAYCRPLEDARRADVRFAAECLAFSNVPQQRTLEKHLPAKPVHDPLWKSRVPRDRGASWDFEDVRDHYLKLLYDVDPATTRRENVDLYFDLSRAVTAEVMEATFAEWRRVGSRCKGALVWTLQDLMPGAGWGVIDQTGEPKSAWYGLKRAFRPVQISLLDEGTNGLDIHLINEPHESIDVDVEITCLRDGLQPVVTGKRSLSLASRDSTVIPATDLFGAFFDTTYAYRFGPPSHDVTVARLFDRSSGALIADAFHFPLGRRRAQHQPVLQATVTEDGNRLMLHVTTDRFAQSVHIEADGFRPADDGFHLSPGPGRHIELVRLDPAREDMAHGEIRSLGSSHVFRF</sequence>
<evidence type="ECO:0000313" key="6">
    <source>
        <dbReference type="EMBL" id="KIP98052.1"/>
    </source>
</evidence>
<dbReference type="EMBL" id="JXQV01000051">
    <property type="protein sequence ID" value="KIP98052.1"/>
    <property type="molecule type" value="Genomic_DNA"/>
</dbReference>
<organism evidence="6 7">
    <name type="scientific">Agrobacterium tumefaciens</name>
    <dbReference type="NCBI Taxonomy" id="358"/>
    <lineage>
        <taxon>Bacteria</taxon>
        <taxon>Pseudomonadati</taxon>
        <taxon>Pseudomonadota</taxon>
        <taxon>Alphaproteobacteria</taxon>
        <taxon>Hyphomicrobiales</taxon>
        <taxon>Rhizobiaceae</taxon>
        <taxon>Rhizobium/Agrobacterium group</taxon>
        <taxon>Agrobacterium</taxon>
        <taxon>Agrobacterium tumefaciens complex</taxon>
    </lineage>
</organism>
<comment type="caution">
    <text evidence="6">The sequence shown here is derived from an EMBL/GenBank/DDBJ whole genome shotgun (WGS) entry which is preliminary data.</text>
</comment>
<dbReference type="InterPro" id="IPR036156">
    <property type="entry name" value="Beta-gal/glucu_dom_sf"/>
</dbReference>
<evidence type="ECO:0000259" key="5">
    <source>
        <dbReference type="Pfam" id="PF22666"/>
    </source>
</evidence>